<feature type="transmembrane region" description="Helical" evidence="7">
    <location>
        <begin position="73"/>
        <end position="90"/>
    </location>
</feature>
<feature type="transmembrane region" description="Helical" evidence="7">
    <location>
        <begin position="187"/>
        <end position="205"/>
    </location>
</feature>
<evidence type="ECO:0000256" key="3">
    <source>
        <dbReference type="ARBA" id="ARBA00022679"/>
    </source>
</evidence>
<feature type="transmembrane region" description="Helical" evidence="7">
    <location>
        <begin position="133"/>
        <end position="150"/>
    </location>
</feature>
<evidence type="ECO:0000313" key="9">
    <source>
        <dbReference type="Proteomes" id="UP001292571"/>
    </source>
</evidence>
<dbReference type="RefSeq" id="WP_322948612.1">
    <property type="nucleotide sequence ID" value="NZ_JAYEET010000013.1"/>
</dbReference>
<keyword evidence="4 7" id="KW-0812">Transmembrane</keyword>
<gene>
    <name evidence="8" type="ORF">SOP97_06175</name>
</gene>
<proteinExistence type="predicted"/>
<dbReference type="Proteomes" id="UP001292571">
    <property type="component" value="Unassembled WGS sequence"/>
</dbReference>
<keyword evidence="6 7" id="KW-0472">Membrane</keyword>
<feature type="transmembrane region" description="Helical" evidence="7">
    <location>
        <begin position="102"/>
        <end position="127"/>
    </location>
</feature>
<keyword evidence="2" id="KW-1003">Cell membrane</keyword>
<dbReference type="Pfam" id="PF00953">
    <property type="entry name" value="Glycos_transf_4"/>
    <property type="match status" value="1"/>
</dbReference>
<dbReference type="PANTHER" id="PTHR22926">
    <property type="entry name" value="PHOSPHO-N-ACETYLMURAMOYL-PENTAPEPTIDE-TRANSFERASE"/>
    <property type="match status" value="1"/>
</dbReference>
<feature type="transmembrane region" description="Helical" evidence="7">
    <location>
        <begin position="217"/>
        <end position="235"/>
    </location>
</feature>
<feature type="transmembrane region" description="Helical" evidence="7">
    <location>
        <begin position="47"/>
        <end position="67"/>
    </location>
</feature>
<evidence type="ECO:0000256" key="6">
    <source>
        <dbReference type="ARBA" id="ARBA00023136"/>
    </source>
</evidence>
<evidence type="ECO:0000256" key="5">
    <source>
        <dbReference type="ARBA" id="ARBA00022989"/>
    </source>
</evidence>
<accession>A0ABU5P7G3</accession>
<dbReference type="PANTHER" id="PTHR22926:SF3">
    <property type="entry name" value="UNDECAPRENYL-PHOSPHATE ALPHA-N-ACETYLGLUCOSAMINYL 1-PHOSPHATE TRANSFERASE"/>
    <property type="match status" value="1"/>
</dbReference>
<organism evidence="8 9">
    <name type="scientific">Pseudomonas spirodelae</name>
    <dbReference type="NCBI Taxonomy" id="3101751"/>
    <lineage>
        <taxon>Bacteria</taxon>
        <taxon>Pseudomonadati</taxon>
        <taxon>Pseudomonadota</taxon>
        <taxon>Gammaproteobacteria</taxon>
        <taxon>Pseudomonadales</taxon>
        <taxon>Pseudomonadaceae</taxon>
        <taxon>Pseudomonas</taxon>
    </lineage>
</organism>
<comment type="caution">
    <text evidence="8">The sequence shown here is derived from an EMBL/GenBank/DDBJ whole genome shotgun (WGS) entry which is preliminary data.</text>
</comment>
<reference evidence="8 9" key="1">
    <citation type="submission" date="2023-12" db="EMBL/GenBank/DDBJ databases">
        <title>Pseudomonas sp. T5W1.</title>
        <authorList>
            <person name="Maltman C."/>
        </authorList>
    </citation>
    <scope>NUCLEOTIDE SEQUENCE [LARGE SCALE GENOMIC DNA]</scope>
    <source>
        <strain evidence="8 9">T5W1</strain>
    </source>
</reference>
<feature type="transmembrane region" description="Helical" evidence="7">
    <location>
        <begin position="291"/>
        <end position="312"/>
    </location>
</feature>
<dbReference type="EMBL" id="JAYEET010000013">
    <property type="protein sequence ID" value="MEA1605408.1"/>
    <property type="molecule type" value="Genomic_DNA"/>
</dbReference>
<name>A0ABU5P7G3_9PSED</name>
<keyword evidence="9" id="KW-1185">Reference proteome</keyword>
<evidence type="ECO:0000256" key="1">
    <source>
        <dbReference type="ARBA" id="ARBA00004651"/>
    </source>
</evidence>
<evidence type="ECO:0000313" key="8">
    <source>
        <dbReference type="EMBL" id="MEA1605408.1"/>
    </source>
</evidence>
<feature type="transmembrane region" description="Helical" evidence="7">
    <location>
        <begin position="162"/>
        <end position="181"/>
    </location>
</feature>
<feature type="transmembrane region" description="Helical" evidence="7">
    <location>
        <begin position="6"/>
        <end position="26"/>
    </location>
</feature>
<evidence type="ECO:0000256" key="7">
    <source>
        <dbReference type="SAM" id="Phobius"/>
    </source>
</evidence>
<keyword evidence="3" id="KW-0808">Transferase</keyword>
<evidence type="ECO:0000256" key="4">
    <source>
        <dbReference type="ARBA" id="ARBA00022692"/>
    </source>
</evidence>
<protein>
    <submittedName>
        <fullName evidence="8">Glycosyltransferase family 4 protein</fullName>
    </submittedName>
</protein>
<dbReference type="InterPro" id="IPR000715">
    <property type="entry name" value="Glycosyl_transferase_4"/>
</dbReference>
<keyword evidence="5 7" id="KW-1133">Transmembrane helix</keyword>
<feature type="transmembrane region" description="Helical" evidence="7">
    <location>
        <begin position="241"/>
        <end position="260"/>
    </location>
</feature>
<sequence>MSIWLLLPVVAGVALFLTGALRRYALARSLMDIPNARSSHSVPTPRGGGVAIVVSFLLALPLLAWMGFIAWPLAWAFLGAGAGIAVLGFLDDHGHIAARWRLLGHFAAAIWALFWLGGLPPVVMFGFTVDLGWFGHALAAVYLVWLLNLYNFMDGIDGIASVEAICVCVGGALAYGLLGFAGSAQPTGFVVPLLLAAAVTGFLFWNFPPARIFMGDAGSGFLGITLGLLSLQAAWFAPQLLWSWLILLGVFIVDATFTLLRRLLRGDKVYEAHRSHAYQCASRQFGRHLPVTLVVGGINILWLLPIALWVGLGGIDGLLGLLIAYLPLLGLAVKYHAGELERQV</sequence>
<comment type="subcellular location">
    <subcellularLocation>
        <location evidence="1">Cell membrane</location>
        <topology evidence="1">Multi-pass membrane protein</topology>
    </subcellularLocation>
</comment>
<evidence type="ECO:0000256" key="2">
    <source>
        <dbReference type="ARBA" id="ARBA00022475"/>
    </source>
</evidence>
<feature type="transmembrane region" description="Helical" evidence="7">
    <location>
        <begin position="318"/>
        <end position="337"/>
    </location>
</feature>
<dbReference type="CDD" id="cd06854">
    <property type="entry name" value="GT_WbpL_WbcO_like"/>
    <property type="match status" value="1"/>
</dbReference>